<keyword evidence="5 8" id="KW-0812">Transmembrane</keyword>
<dbReference type="Gene3D" id="3.30.460.20">
    <property type="entry name" value="CorA soluble domain-like"/>
    <property type="match status" value="1"/>
</dbReference>
<keyword evidence="8" id="KW-0406">Ion transport</keyword>
<keyword evidence="3 8" id="KW-0813">Transport</keyword>
<keyword evidence="4 8" id="KW-1003">Cell membrane</keyword>
<evidence type="ECO:0000313" key="9">
    <source>
        <dbReference type="EMBL" id="MFC4411814.1"/>
    </source>
</evidence>
<dbReference type="Proteomes" id="UP001595817">
    <property type="component" value="Unassembled WGS sequence"/>
</dbReference>
<sequence>MLHTLGYTTTGELLADFPLEEIHTQDFKWFWVDFDQPTEEEKLLLTLFFRFHPLAVEDCLNRLQRPKLDYYDDFSFFVFHSICNDDMEAEELDLFLGTNFVVTFHLQHLREMQDARERIMRNPEKFEYGPKLVAYQIVDQVVDEYFPILYKIEDQLNEIEESLSPSTVHLSMDYVFDVRSDLLRLRRTIYPMRDLLYRILNSERLGLNTHEQIYFGDIYDHLLRLSEMVDSSRELTADIRDSQLSINSNQMNRIMMILTIISSIFIPLTFIAGVYGMNFSNMPELQWKYGYFIVMGLMLLIFVGMLLWFRHKGWLRIFKS</sequence>
<comment type="similarity">
    <text evidence="2 8">Belongs to the CorA metal ion transporter (MIT) (TC 1.A.35) family.</text>
</comment>
<feature type="transmembrane region" description="Helical" evidence="8">
    <location>
        <begin position="289"/>
        <end position="309"/>
    </location>
</feature>
<keyword evidence="8" id="KW-0460">Magnesium</keyword>
<organism evidence="9 10">
    <name type="scientific">Chungangia koreensis</name>
    <dbReference type="NCBI Taxonomy" id="752657"/>
    <lineage>
        <taxon>Bacteria</taxon>
        <taxon>Bacillati</taxon>
        <taxon>Bacillota</taxon>
        <taxon>Bacilli</taxon>
        <taxon>Lactobacillales</taxon>
        <taxon>Chungangia</taxon>
    </lineage>
</organism>
<dbReference type="PANTHER" id="PTHR46494:SF1">
    <property type="entry name" value="CORA FAMILY METAL ION TRANSPORTER (EUROFUNG)"/>
    <property type="match status" value="1"/>
</dbReference>
<gene>
    <name evidence="8 9" type="primary">corA</name>
    <name evidence="9" type="ORF">ACFOZY_15595</name>
</gene>
<dbReference type="SUPFAM" id="SSF144083">
    <property type="entry name" value="Magnesium transport protein CorA, transmembrane region"/>
    <property type="match status" value="1"/>
</dbReference>
<dbReference type="SUPFAM" id="SSF143865">
    <property type="entry name" value="CorA soluble domain-like"/>
    <property type="match status" value="1"/>
</dbReference>
<dbReference type="InterPro" id="IPR045863">
    <property type="entry name" value="CorA_TM1_TM2"/>
</dbReference>
<comment type="function">
    <text evidence="8">Mediates influx of magnesium ions.</text>
</comment>
<dbReference type="Pfam" id="PF01544">
    <property type="entry name" value="CorA"/>
    <property type="match status" value="1"/>
</dbReference>
<dbReference type="InterPro" id="IPR004488">
    <property type="entry name" value="Mg/Co-transport_prot_CorA"/>
</dbReference>
<evidence type="ECO:0000256" key="5">
    <source>
        <dbReference type="ARBA" id="ARBA00022692"/>
    </source>
</evidence>
<name>A0ABV8X9Z8_9LACT</name>
<keyword evidence="10" id="KW-1185">Reference proteome</keyword>
<dbReference type="PANTHER" id="PTHR46494">
    <property type="entry name" value="CORA FAMILY METAL ION TRANSPORTER (EUROFUNG)"/>
    <property type="match status" value="1"/>
</dbReference>
<dbReference type="InterPro" id="IPR045861">
    <property type="entry name" value="CorA_cytoplasmic_dom"/>
</dbReference>
<keyword evidence="7 8" id="KW-0472">Membrane</keyword>
<dbReference type="NCBIfam" id="TIGR00383">
    <property type="entry name" value="corA"/>
    <property type="match status" value="1"/>
</dbReference>
<dbReference type="Gene3D" id="1.20.58.340">
    <property type="entry name" value="Magnesium transport protein CorA, transmembrane region"/>
    <property type="match status" value="2"/>
</dbReference>
<evidence type="ECO:0000256" key="8">
    <source>
        <dbReference type="RuleBase" id="RU362010"/>
    </source>
</evidence>
<comment type="caution">
    <text evidence="9">The sequence shown here is derived from an EMBL/GenBank/DDBJ whole genome shotgun (WGS) entry which is preliminary data.</text>
</comment>
<feature type="transmembrane region" description="Helical" evidence="8">
    <location>
        <begin position="254"/>
        <end position="277"/>
    </location>
</feature>
<evidence type="ECO:0000256" key="1">
    <source>
        <dbReference type="ARBA" id="ARBA00004651"/>
    </source>
</evidence>
<reference evidence="10" key="1">
    <citation type="journal article" date="2019" name="Int. J. Syst. Evol. Microbiol.">
        <title>The Global Catalogue of Microorganisms (GCM) 10K type strain sequencing project: providing services to taxonomists for standard genome sequencing and annotation.</title>
        <authorList>
            <consortium name="The Broad Institute Genomics Platform"/>
            <consortium name="The Broad Institute Genome Sequencing Center for Infectious Disease"/>
            <person name="Wu L."/>
            <person name="Ma J."/>
        </authorList>
    </citation>
    <scope>NUCLEOTIDE SEQUENCE [LARGE SCALE GENOMIC DNA]</scope>
    <source>
        <strain evidence="10">CCUG 59778</strain>
    </source>
</reference>
<dbReference type="EMBL" id="JBHSEC010000022">
    <property type="protein sequence ID" value="MFC4411814.1"/>
    <property type="molecule type" value="Genomic_DNA"/>
</dbReference>
<evidence type="ECO:0000256" key="6">
    <source>
        <dbReference type="ARBA" id="ARBA00022989"/>
    </source>
</evidence>
<evidence type="ECO:0000256" key="4">
    <source>
        <dbReference type="ARBA" id="ARBA00022475"/>
    </source>
</evidence>
<evidence type="ECO:0000256" key="3">
    <source>
        <dbReference type="ARBA" id="ARBA00022448"/>
    </source>
</evidence>
<dbReference type="RefSeq" id="WP_378157183.1">
    <property type="nucleotide sequence ID" value="NZ_JBHSEC010000022.1"/>
</dbReference>
<dbReference type="CDD" id="cd12831">
    <property type="entry name" value="TmCorA-like_u2"/>
    <property type="match status" value="1"/>
</dbReference>
<protein>
    <recommendedName>
        <fullName evidence="8">Magnesium transport protein CorA</fullName>
    </recommendedName>
</protein>
<proteinExistence type="inferred from homology"/>
<keyword evidence="6 8" id="KW-1133">Transmembrane helix</keyword>
<evidence type="ECO:0000256" key="7">
    <source>
        <dbReference type="ARBA" id="ARBA00023136"/>
    </source>
</evidence>
<evidence type="ECO:0000256" key="2">
    <source>
        <dbReference type="ARBA" id="ARBA00009765"/>
    </source>
</evidence>
<dbReference type="InterPro" id="IPR002523">
    <property type="entry name" value="MgTranspt_CorA/ZnTranspt_ZntB"/>
</dbReference>
<evidence type="ECO:0000313" key="10">
    <source>
        <dbReference type="Proteomes" id="UP001595817"/>
    </source>
</evidence>
<comment type="subcellular location">
    <subcellularLocation>
        <location evidence="1">Cell membrane</location>
        <topology evidence="1">Multi-pass membrane protein</topology>
    </subcellularLocation>
    <subcellularLocation>
        <location evidence="8">Membrane</location>
        <topology evidence="8">Multi-pass membrane protein</topology>
    </subcellularLocation>
</comment>
<accession>A0ABV8X9Z8</accession>